<organism evidence="2">
    <name type="scientific">Bacillus glycinifermentans</name>
    <dbReference type="NCBI Taxonomy" id="1664069"/>
    <lineage>
        <taxon>Bacteria</taxon>
        <taxon>Bacillati</taxon>
        <taxon>Bacillota</taxon>
        <taxon>Bacilli</taxon>
        <taxon>Bacillales</taxon>
        <taxon>Bacillaceae</taxon>
        <taxon>Bacillus</taxon>
    </lineage>
</organism>
<feature type="region of interest" description="Disordered" evidence="1">
    <location>
        <begin position="34"/>
        <end position="64"/>
    </location>
</feature>
<evidence type="ECO:0000256" key="1">
    <source>
        <dbReference type="SAM" id="MobiDB-lite"/>
    </source>
</evidence>
<accession>A0A2I7ZJJ4</accession>
<protein>
    <submittedName>
        <fullName evidence="2">Uncharacterized protein</fullName>
    </submittedName>
</protein>
<dbReference type="EMBL" id="MF996509">
    <property type="protein sequence ID" value="AUS92798.1"/>
    <property type="molecule type" value="Genomic_DNA"/>
</dbReference>
<sequence>MRKRQAFTAVCRSAAAEEEWKPVPIRGLPAFSWPRTGPPWATAQDTRQPPAIDEKTPGIHSPPVEAWRLKKNGSR</sequence>
<reference evidence="2" key="1">
    <citation type="submission" date="2017-09" db="EMBL/GenBank/DDBJ databases">
        <title>Sequences of three plasmids isolated from Bacillus glycinfermentans NCCP 15922.</title>
        <authorList>
            <person name="Yu W.-S."/>
            <person name="Do H.-N."/>
            <person name="Cheong H.-M."/>
            <person name="Hwang K.-J."/>
        </authorList>
    </citation>
    <scope>NUCLEOTIDE SEQUENCE</scope>
    <source>
        <strain evidence="2">KBN06P03352</strain>
        <plasmid evidence="2">unnamed1</plasmid>
    </source>
</reference>
<dbReference type="AlphaFoldDB" id="A0A2I7ZJJ4"/>
<proteinExistence type="predicted"/>
<geneLocation type="plasmid" evidence="2">
    <name>unnamed1</name>
</geneLocation>
<name>A0A2I7ZJJ4_9BACI</name>
<keyword evidence="2" id="KW-0614">Plasmid</keyword>
<evidence type="ECO:0000313" key="2">
    <source>
        <dbReference type="EMBL" id="AUS92798.1"/>
    </source>
</evidence>